<dbReference type="Proteomes" id="UP000789901">
    <property type="component" value="Unassembled WGS sequence"/>
</dbReference>
<comment type="caution">
    <text evidence="2">The sequence shown here is derived from an EMBL/GenBank/DDBJ whole genome shotgun (WGS) entry which is preliminary data.</text>
</comment>
<organism evidence="2 3">
    <name type="scientific">Gigaspora margarita</name>
    <dbReference type="NCBI Taxonomy" id="4874"/>
    <lineage>
        <taxon>Eukaryota</taxon>
        <taxon>Fungi</taxon>
        <taxon>Fungi incertae sedis</taxon>
        <taxon>Mucoromycota</taxon>
        <taxon>Glomeromycotina</taxon>
        <taxon>Glomeromycetes</taxon>
        <taxon>Diversisporales</taxon>
        <taxon>Gigasporaceae</taxon>
        <taxon>Gigaspora</taxon>
    </lineage>
</organism>
<protein>
    <submittedName>
        <fullName evidence="2">18619_t:CDS:1</fullName>
    </submittedName>
</protein>
<feature type="compositionally biased region" description="Basic and acidic residues" evidence="1">
    <location>
        <begin position="56"/>
        <end position="71"/>
    </location>
</feature>
<name>A0ABM8W422_GIGMA</name>
<evidence type="ECO:0000313" key="3">
    <source>
        <dbReference type="Proteomes" id="UP000789901"/>
    </source>
</evidence>
<sequence length="141" mass="16447">MILIPPPHWKNLENSNSAKKADTHPLLLYTELDLDEFAILALNGVVLLTLPKKKENSYKSDADDSLNEEKRRLKLRREKKKPPFLPILGKFRGKSEPIPNLFDYYHGEEEKKKNNFNIGKIEQDQNNKLQELLEQHLALFV</sequence>
<keyword evidence="3" id="KW-1185">Reference proteome</keyword>
<gene>
    <name evidence="2" type="ORF">GMARGA_LOCUS3084</name>
</gene>
<accession>A0ABM8W422</accession>
<evidence type="ECO:0000256" key="1">
    <source>
        <dbReference type="SAM" id="MobiDB-lite"/>
    </source>
</evidence>
<proteinExistence type="predicted"/>
<feature type="region of interest" description="Disordered" evidence="1">
    <location>
        <begin position="56"/>
        <end position="75"/>
    </location>
</feature>
<evidence type="ECO:0000313" key="2">
    <source>
        <dbReference type="EMBL" id="CAG8519568.1"/>
    </source>
</evidence>
<reference evidence="2 3" key="1">
    <citation type="submission" date="2021-06" db="EMBL/GenBank/DDBJ databases">
        <authorList>
            <person name="Kallberg Y."/>
            <person name="Tangrot J."/>
            <person name="Rosling A."/>
        </authorList>
    </citation>
    <scope>NUCLEOTIDE SEQUENCE [LARGE SCALE GENOMIC DNA]</scope>
    <source>
        <strain evidence="2 3">120-4 pot B 10/14</strain>
    </source>
</reference>
<dbReference type="EMBL" id="CAJVQB010001071">
    <property type="protein sequence ID" value="CAG8519568.1"/>
    <property type="molecule type" value="Genomic_DNA"/>
</dbReference>